<evidence type="ECO:0000313" key="9">
    <source>
        <dbReference type="Proteomes" id="UP000838412"/>
    </source>
</evidence>
<feature type="region of interest" description="Disordered" evidence="4">
    <location>
        <begin position="377"/>
        <end position="415"/>
    </location>
</feature>
<dbReference type="Gene3D" id="3.30.505.10">
    <property type="entry name" value="SH2 domain"/>
    <property type="match status" value="1"/>
</dbReference>
<dbReference type="Pfam" id="PF00788">
    <property type="entry name" value="RA"/>
    <property type="match status" value="1"/>
</dbReference>
<dbReference type="InterPro" id="IPR036860">
    <property type="entry name" value="SH2_dom_sf"/>
</dbReference>
<dbReference type="PROSITE" id="PS50001">
    <property type="entry name" value="SH2"/>
    <property type="match status" value="1"/>
</dbReference>
<dbReference type="SUPFAM" id="SSF109993">
    <property type="entry name" value="VPS9 domain"/>
    <property type="match status" value="1"/>
</dbReference>
<feature type="region of interest" description="Disordered" evidence="4">
    <location>
        <begin position="428"/>
        <end position="449"/>
    </location>
</feature>
<dbReference type="InterPro" id="IPR045046">
    <property type="entry name" value="Vps9-like"/>
</dbReference>
<dbReference type="OrthoDB" id="21085at2759"/>
<dbReference type="InterPro" id="IPR003123">
    <property type="entry name" value="VPS9"/>
</dbReference>
<keyword evidence="9" id="KW-1185">Reference proteome</keyword>
<protein>
    <submittedName>
        <fullName evidence="8">RIN3 protein</fullName>
    </submittedName>
</protein>
<dbReference type="SMART" id="SM00252">
    <property type="entry name" value="SH2"/>
    <property type="match status" value="1"/>
</dbReference>
<dbReference type="Pfam" id="PF02204">
    <property type="entry name" value="VPS9"/>
    <property type="match status" value="1"/>
</dbReference>
<comment type="similarity">
    <text evidence="1">Belongs to the RIN (Ras interaction/interference) family.</text>
</comment>
<dbReference type="PROSITE" id="PS51205">
    <property type="entry name" value="VPS9"/>
    <property type="match status" value="1"/>
</dbReference>
<accession>A0A8J9ZVC5</accession>
<feature type="compositionally biased region" description="Low complexity" evidence="4">
    <location>
        <begin position="608"/>
        <end position="622"/>
    </location>
</feature>
<dbReference type="Proteomes" id="UP000838412">
    <property type="component" value="Chromosome 4"/>
</dbReference>
<evidence type="ECO:0000259" key="5">
    <source>
        <dbReference type="PROSITE" id="PS50001"/>
    </source>
</evidence>
<dbReference type="SUPFAM" id="SSF54236">
    <property type="entry name" value="Ubiquitin-like"/>
    <property type="match status" value="1"/>
</dbReference>
<feature type="region of interest" description="Disordered" evidence="4">
    <location>
        <begin position="674"/>
        <end position="754"/>
    </location>
</feature>
<dbReference type="GO" id="GO:0007165">
    <property type="term" value="P:signal transduction"/>
    <property type="evidence" value="ECO:0007669"/>
    <property type="project" value="InterPro"/>
</dbReference>
<feature type="region of interest" description="Disordered" evidence="4">
    <location>
        <begin position="586"/>
        <end position="630"/>
    </location>
</feature>
<reference evidence="8" key="1">
    <citation type="submission" date="2022-01" db="EMBL/GenBank/DDBJ databases">
        <authorList>
            <person name="Braso-Vives M."/>
        </authorList>
    </citation>
    <scope>NUCLEOTIDE SEQUENCE</scope>
</reference>
<dbReference type="InterPro" id="IPR037191">
    <property type="entry name" value="VPS9_dom_sf"/>
</dbReference>
<feature type="domain" description="Ras-associating" evidence="6">
    <location>
        <begin position="1081"/>
        <end position="1152"/>
    </location>
</feature>
<dbReference type="AlphaFoldDB" id="A0A8J9ZVC5"/>
<dbReference type="PANTHER" id="PTHR23101:SF104">
    <property type="entry name" value="PROTEIN SPRINT"/>
    <property type="match status" value="1"/>
</dbReference>
<evidence type="ECO:0000256" key="1">
    <source>
        <dbReference type="ARBA" id="ARBA00006919"/>
    </source>
</evidence>
<dbReference type="GO" id="GO:0005085">
    <property type="term" value="F:guanyl-nucleotide exchange factor activity"/>
    <property type="evidence" value="ECO:0007669"/>
    <property type="project" value="InterPro"/>
</dbReference>
<keyword evidence="2" id="KW-0343">GTPase activation</keyword>
<dbReference type="Gene3D" id="3.10.20.90">
    <property type="entry name" value="Phosphatidylinositol 3-kinase Catalytic Subunit, Chain A, domain 1"/>
    <property type="match status" value="1"/>
</dbReference>
<dbReference type="PANTHER" id="PTHR23101">
    <property type="entry name" value="RAB GDP/GTP EXCHANGE FACTOR"/>
    <property type="match status" value="1"/>
</dbReference>
<dbReference type="CDD" id="cd00173">
    <property type="entry name" value="SH2"/>
    <property type="match status" value="1"/>
</dbReference>
<sequence>MAADMTTGQMLSGIASDLDIMLQDLCSTYPFPAGQGHTDTAAPQPPSPAGQGNMGDNFAPQENWKEEGSPCRPGGTSGSPEQDKVQEVHSPPSLPAQGTPDICQLDQPIKSRPCKGYEFAGNLKLIVEGISKSQVPPNSQVLLTGLIEDLEKGLTEARMSRKGSLPKASYYQVPPALVVARHPPSPNKYPPQGSTHAQHHFVTTTTIIQEQPKYISVVERLKRTDSVWYHPEMGRAGATHMLQGKDIGTFLVRQGTKPGTLVLSFRAPESFEEYIVHYLIEKTPTGLQVEGAERCFPDVPSLVAHYCQHKDGLVSQLCLPTAIAQARTYTELAAIALLGPEFWVSKYHQSKSTVLLAPPPTSPSRKQQHRRSDPILIARPSLSSHSSLEESPKADMSSKNVSLLGTSPPPNSNTHGILEAQLQALETSVRTRPTAEPSPTQTSWASWGWPPHSPDRSYYATTKIPPSPKRKASLEFLNPVYFSENIPPPTTRAPPRPAEYQTTTTITSQVVTTATLSSSHHHDADRSDSSVSLPAPPSFARRRQGNLSVTKADRDSGYKTPPHALSDQEGELVDYSKPKKKLIVNSIEQETSDPGVGLSVESIDGEETQSSSTPSSGSYGETQRTHSSLSNQWSEFDPLMSIPEMGSLEDSPRQGMGVSPATFHRTQDTVLNQSIQNKSMLSETSDPGKVQTYYPRLQDSQGKEPSAHGKRSQMSSSGYAEIEEVSPGNGHIPTQPEGSSDEMEDDVFDGRRRGSKTILPTKKLRHKGNAAFKQIKASALNLKRKSGRDSTRKIQEQIIKLAANKNSTFGLTIDNFIQCTQESAETNPAVVIRNVRQFMSGMKNYLLTQGEANLDELIHKEQQKHDRRNPLPLDTIIEGALFECVLKHLRSHIYKCYIQQYTRSGDLDILTRNMKAARRQTPEELGVKASIVPPTGSSLDVIRDFLHCMELEHSPPKKLEYLLAAVSSIYNSVKDTSSKESSTMSMGADDFLPVFIYVLAHCNLTHAEIEAEYMWSLLNPHLVNGEGGYYLTTLSSAIHVLKNLENTEPTTGRERVPSVSDVQGFMKIAIFNHNHGTIVNKTLPVRQDMTAKEVCAMISHKFKLANPDNWKLVQVVKGEETQIPDNAFPQSVRAQLAAEGKPCMFVFKSKGSKVIRPAAR</sequence>
<feature type="region of interest" description="Disordered" evidence="4">
    <location>
        <begin position="514"/>
        <end position="572"/>
    </location>
</feature>
<evidence type="ECO:0000259" key="6">
    <source>
        <dbReference type="PROSITE" id="PS50200"/>
    </source>
</evidence>
<dbReference type="EMBL" id="OV696689">
    <property type="protein sequence ID" value="CAH1262785.1"/>
    <property type="molecule type" value="Genomic_DNA"/>
</dbReference>
<dbReference type="CDD" id="cd01776">
    <property type="entry name" value="RA_Rin"/>
    <property type="match status" value="1"/>
</dbReference>
<dbReference type="SMART" id="SM00167">
    <property type="entry name" value="VPS9"/>
    <property type="match status" value="1"/>
</dbReference>
<dbReference type="GO" id="GO:0005096">
    <property type="term" value="F:GTPase activator activity"/>
    <property type="evidence" value="ECO:0007669"/>
    <property type="project" value="UniProtKB-KW"/>
</dbReference>
<evidence type="ECO:0000256" key="3">
    <source>
        <dbReference type="PROSITE-ProRule" id="PRU00191"/>
    </source>
</evidence>
<dbReference type="GO" id="GO:0016192">
    <property type="term" value="P:vesicle-mediated transport"/>
    <property type="evidence" value="ECO:0007669"/>
    <property type="project" value="InterPro"/>
</dbReference>
<dbReference type="InterPro" id="IPR000159">
    <property type="entry name" value="RA_dom"/>
</dbReference>
<name>A0A8J9ZVC5_BRALA</name>
<evidence type="ECO:0000313" key="8">
    <source>
        <dbReference type="EMBL" id="CAH1262785.1"/>
    </source>
</evidence>
<gene>
    <name evidence="8" type="primary">RIN3</name>
    <name evidence="8" type="ORF">BLAG_LOCUS17701</name>
</gene>
<dbReference type="Pfam" id="PF23268">
    <property type="entry name" value="RIN1"/>
    <property type="match status" value="1"/>
</dbReference>
<feature type="domain" description="VPS9" evidence="7">
    <location>
        <begin position="904"/>
        <end position="1050"/>
    </location>
</feature>
<dbReference type="InterPro" id="IPR029071">
    <property type="entry name" value="Ubiquitin-like_domsf"/>
</dbReference>
<dbReference type="Gene3D" id="1.20.1050.80">
    <property type="entry name" value="VPS9 domain"/>
    <property type="match status" value="1"/>
</dbReference>
<dbReference type="Pfam" id="PF00017">
    <property type="entry name" value="SH2"/>
    <property type="match status" value="1"/>
</dbReference>
<dbReference type="GO" id="GO:0005829">
    <property type="term" value="C:cytosol"/>
    <property type="evidence" value="ECO:0007669"/>
    <property type="project" value="TreeGrafter"/>
</dbReference>
<dbReference type="GO" id="GO:0030139">
    <property type="term" value="C:endocytic vesicle"/>
    <property type="evidence" value="ECO:0007669"/>
    <property type="project" value="TreeGrafter"/>
</dbReference>
<feature type="region of interest" description="Disordered" evidence="4">
    <location>
        <begin position="32"/>
        <end position="107"/>
    </location>
</feature>
<dbReference type="SUPFAM" id="SSF55550">
    <property type="entry name" value="SH2 domain"/>
    <property type="match status" value="1"/>
</dbReference>
<dbReference type="GO" id="GO:0031267">
    <property type="term" value="F:small GTPase binding"/>
    <property type="evidence" value="ECO:0007669"/>
    <property type="project" value="TreeGrafter"/>
</dbReference>
<evidence type="ECO:0000256" key="2">
    <source>
        <dbReference type="ARBA" id="ARBA00022468"/>
    </source>
</evidence>
<dbReference type="InterPro" id="IPR000980">
    <property type="entry name" value="SH2"/>
</dbReference>
<dbReference type="PROSITE" id="PS50200">
    <property type="entry name" value="RA"/>
    <property type="match status" value="1"/>
</dbReference>
<proteinExistence type="inferred from homology"/>
<evidence type="ECO:0000259" key="7">
    <source>
        <dbReference type="PROSITE" id="PS51205"/>
    </source>
</evidence>
<feature type="compositionally biased region" description="Polar residues" evidence="4">
    <location>
        <begin position="428"/>
        <end position="445"/>
    </location>
</feature>
<feature type="domain" description="SH2" evidence="5">
    <location>
        <begin position="228"/>
        <end position="321"/>
    </location>
</feature>
<organism evidence="8 9">
    <name type="scientific">Branchiostoma lanceolatum</name>
    <name type="common">Common lancelet</name>
    <name type="synonym">Amphioxus lanceolatum</name>
    <dbReference type="NCBI Taxonomy" id="7740"/>
    <lineage>
        <taxon>Eukaryota</taxon>
        <taxon>Metazoa</taxon>
        <taxon>Chordata</taxon>
        <taxon>Cephalochordata</taxon>
        <taxon>Leptocardii</taxon>
        <taxon>Amphioxiformes</taxon>
        <taxon>Branchiostomatidae</taxon>
        <taxon>Branchiostoma</taxon>
    </lineage>
</organism>
<evidence type="ECO:0000256" key="4">
    <source>
        <dbReference type="SAM" id="MobiDB-lite"/>
    </source>
</evidence>
<feature type="compositionally biased region" description="Polar residues" evidence="4">
    <location>
        <begin position="674"/>
        <end position="685"/>
    </location>
</feature>
<dbReference type="SMART" id="SM00314">
    <property type="entry name" value="RA"/>
    <property type="match status" value="1"/>
</dbReference>
<keyword evidence="3" id="KW-0727">SH2 domain</keyword>